<dbReference type="AlphaFoldDB" id="A0A8S9K752"/>
<gene>
    <name evidence="2" type="ORF">F2Q70_00038516</name>
</gene>
<sequence>MKIISSVPKSRRFGLAASRPCLAFQVLFFAGAWLMPLISELPDMTCDIIPVEVARREQLQWAFPLFPCLDGSWPSQNGTP</sequence>
<accession>A0A8S9K752</accession>
<evidence type="ECO:0000256" key="1">
    <source>
        <dbReference type="SAM" id="Phobius"/>
    </source>
</evidence>
<name>A0A8S9K752_BRACR</name>
<reference evidence="2" key="1">
    <citation type="submission" date="2019-12" db="EMBL/GenBank/DDBJ databases">
        <title>Genome sequencing and annotation of Brassica cretica.</title>
        <authorList>
            <person name="Studholme D.J."/>
            <person name="Sarris P.F."/>
        </authorList>
    </citation>
    <scope>NUCLEOTIDE SEQUENCE</scope>
    <source>
        <strain evidence="2">PFS-102/07</strain>
        <tissue evidence="2">Leaf</tissue>
    </source>
</reference>
<protein>
    <submittedName>
        <fullName evidence="2">Uncharacterized protein</fullName>
    </submittedName>
</protein>
<evidence type="ECO:0000313" key="2">
    <source>
        <dbReference type="EMBL" id="KAF2589186.1"/>
    </source>
</evidence>
<comment type="caution">
    <text evidence="2">The sequence shown here is derived from an EMBL/GenBank/DDBJ whole genome shotgun (WGS) entry which is preliminary data.</text>
</comment>
<dbReference type="EMBL" id="QGKY02000190">
    <property type="protein sequence ID" value="KAF2589186.1"/>
    <property type="molecule type" value="Genomic_DNA"/>
</dbReference>
<keyword evidence="1" id="KW-0472">Membrane</keyword>
<keyword evidence="1" id="KW-1133">Transmembrane helix</keyword>
<organism evidence="2">
    <name type="scientific">Brassica cretica</name>
    <name type="common">Mustard</name>
    <dbReference type="NCBI Taxonomy" id="69181"/>
    <lineage>
        <taxon>Eukaryota</taxon>
        <taxon>Viridiplantae</taxon>
        <taxon>Streptophyta</taxon>
        <taxon>Embryophyta</taxon>
        <taxon>Tracheophyta</taxon>
        <taxon>Spermatophyta</taxon>
        <taxon>Magnoliopsida</taxon>
        <taxon>eudicotyledons</taxon>
        <taxon>Gunneridae</taxon>
        <taxon>Pentapetalae</taxon>
        <taxon>rosids</taxon>
        <taxon>malvids</taxon>
        <taxon>Brassicales</taxon>
        <taxon>Brassicaceae</taxon>
        <taxon>Brassiceae</taxon>
        <taxon>Brassica</taxon>
    </lineage>
</organism>
<proteinExistence type="predicted"/>
<keyword evidence="1" id="KW-0812">Transmembrane</keyword>
<feature type="transmembrane region" description="Helical" evidence="1">
    <location>
        <begin position="21"/>
        <end position="38"/>
    </location>
</feature>